<keyword evidence="4" id="KW-1185">Reference proteome</keyword>
<dbReference type="FunFam" id="2.30.29.30:FF:000378">
    <property type="entry name" value="Uncharacterized protein, isoform A"/>
    <property type="match status" value="1"/>
</dbReference>
<evidence type="ECO:0000259" key="2">
    <source>
        <dbReference type="PROSITE" id="PS50003"/>
    </source>
</evidence>
<dbReference type="SMART" id="SM00233">
    <property type="entry name" value="PH"/>
    <property type="match status" value="1"/>
</dbReference>
<comment type="caution">
    <text evidence="3">The sequence shown here is derived from an EMBL/GenBank/DDBJ whole genome shotgun (WGS) entry which is preliminary data.</text>
</comment>
<dbReference type="AlphaFoldDB" id="A0AAN9Y7Y7"/>
<feature type="region of interest" description="Disordered" evidence="1">
    <location>
        <begin position="157"/>
        <end position="212"/>
    </location>
</feature>
<dbReference type="SUPFAM" id="SSF50729">
    <property type="entry name" value="PH domain-like"/>
    <property type="match status" value="1"/>
</dbReference>
<gene>
    <name evidence="3" type="ORF">V9T40_008523</name>
</gene>
<evidence type="ECO:0000313" key="4">
    <source>
        <dbReference type="Proteomes" id="UP001367676"/>
    </source>
</evidence>
<feature type="compositionally biased region" description="Polar residues" evidence="1">
    <location>
        <begin position="202"/>
        <end position="212"/>
    </location>
</feature>
<feature type="compositionally biased region" description="Low complexity" evidence="1">
    <location>
        <begin position="188"/>
        <end position="200"/>
    </location>
</feature>
<dbReference type="EMBL" id="JBBCAQ010000010">
    <property type="protein sequence ID" value="KAK7601082.1"/>
    <property type="molecule type" value="Genomic_DNA"/>
</dbReference>
<dbReference type="PROSITE" id="PS50003">
    <property type="entry name" value="PH_DOMAIN"/>
    <property type="match status" value="1"/>
</dbReference>
<name>A0AAN9Y7Y7_9HEMI</name>
<protein>
    <recommendedName>
        <fullName evidence="2">PH domain-containing protein</fullName>
    </recommendedName>
</protein>
<dbReference type="CDD" id="cd13288">
    <property type="entry name" value="PH_Ses"/>
    <property type="match status" value="1"/>
</dbReference>
<dbReference type="PANTHER" id="PTHR22902:SF53">
    <property type="entry name" value="INOSITOL PHOSPHATASE INTERACTING PROTEIN, ISOFORM A"/>
    <property type="match status" value="1"/>
</dbReference>
<dbReference type="GO" id="GO:0005829">
    <property type="term" value="C:cytosol"/>
    <property type="evidence" value="ECO:0007669"/>
    <property type="project" value="GOC"/>
</dbReference>
<organism evidence="3 4">
    <name type="scientific">Parthenolecanium corni</name>
    <dbReference type="NCBI Taxonomy" id="536013"/>
    <lineage>
        <taxon>Eukaryota</taxon>
        <taxon>Metazoa</taxon>
        <taxon>Ecdysozoa</taxon>
        <taxon>Arthropoda</taxon>
        <taxon>Hexapoda</taxon>
        <taxon>Insecta</taxon>
        <taxon>Pterygota</taxon>
        <taxon>Neoptera</taxon>
        <taxon>Paraneoptera</taxon>
        <taxon>Hemiptera</taxon>
        <taxon>Sternorrhyncha</taxon>
        <taxon>Coccoidea</taxon>
        <taxon>Coccidae</taxon>
        <taxon>Parthenolecanium</taxon>
    </lineage>
</organism>
<dbReference type="Pfam" id="PF00169">
    <property type="entry name" value="PH"/>
    <property type="match status" value="1"/>
</dbReference>
<dbReference type="GO" id="GO:0005769">
    <property type="term" value="C:early endosome"/>
    <property type="evidence" value="ECO:0007669"/>
    <property type="project" value="TreeGrafter"/>
</dbReference>
<dbReference type="GO" id="GO:0042147">
    <property type="term" value="P:retrograde transport, endosome to Golgi"/>
    <property type="evidence" value="ECO:0007669"/>
    <property type="project" value="TreeGrafter"/>
</dbReference>
<dbReference type="GO" id="GO:0001881">
    <property type="term" value="P:receptor recycling"/>
    <property type="evidence" value="ECO:0007669"/>
    <property type="project" value="TreeGrafter"/>
</dbReference>
<dbReference type="InterPro" id="IPR001849">
    <property type="entry name" value="PH_domain"/>
</dbReference>
<accession>A0AAN9Y7Y7</accession>
<proteinExistence type="predicted"/>
<dbReference type="GO" id="GO:0005802">
    <property type="term" value="C:trans-Golgi network"/>
    <property type="evidence" value="ECO:0007669"/>
    <property type="project" value="TreeGrafter"/>
</dbReference>
<feature type="domain" description="PH" evidence="2">
    <location>
        <begin position="18"/>
        <end position="114"/>
    </location>
</feature>
<sequence>MKINEKNLCAFAVSSTYAADKEGYLMKKGEVNKGFQKRWFVLKGNLLFYFEKRQDKEPLGVIILEGCTIELDEADAQFSFKIVFHGAGNRSYVLCAESQEAMEQWMKSLACASYDYMKLMVTDLQRQLKETKCSKGADRTIENTDLFPADMLSVSTNPVNEDGYSTSPHPPPRQRHPKAQNPTQFPCISSSSRTRTNPSPINNPGGSYNQSRNKVSFKDLHTLYGRPVLRDRNEWRYNKKAEESACSAPSSLIDTNFSINRQQNFLISL</sequence>
<dbReference type="InterPro" id="IPR045188">
    <property type="entry name" value="Boi1/Boi2-like"/>
</dbReference>
<dbReference type="Proteomes" id="UP001367676">
    <property type="component" value="Unassembled WGS sequence"/>
</dbReference>
<reference evidence="3 4" key="1">
    <citation type="submission" date="2024-03" db="EMBL/GenBank/DDBJ databases">
        <title>Adaptation during the transition from Ophiocordyceps entomopathogen to insect associate is accompanied by gene loss and intensified selection.</title>
        <authorList>
            <person name="Ward C.M."/>
            <person name="Onetto C.A."/>
            <person name="Borneman A.R."/>
        </authorList>
    </citation>
    <scope>NUCLEOTIDE SEQUENCE [LARGE SCALE GENOMIC DNA]</scope>
    <source>
        <strain evidence="3">AWRI1</strain>
        <tissue evidence="3">Single Adult Female</tissue>
    </source>
</reference>
<feature type="compositionally biased region" description="Polar residues" evidence="1">
    <location>
        <begin position="157"/>
        <end position="167"/>
    </location>
</feature>
<dbReference type="GO" id="GO:0007032">
    <property type="term" value="P:endosome organization"/>
    <property type="evidence" value="ECO:0007669"/>
    <property type="project" value="TreeGrafter"/>
</dbReference>
<evidence type="ECO:0000256" key="1">
    <source>
        <dbReference type="SAM" id="MobiDB-lite"/>
    </source>
</evidence>
<evidence type="ECO:0000313" key="3">
    <source>
        <dbReference type="EMBL" id="KAK7601082.1"/>
    </source>
</evidence>
<dbReference type="GO" id="GO:0055037">
    <property type="term" value="C:recycling endosome"/>
    <property type="evidence" value="ECO:0007669"/>
    <property type="project" value="TreeGrafter"/>
</dbReference>
<dbReference type="Gene3D" id="2.30.29.30">
    <property type="entry name" value="Pleckstrin-homology domain (PH domain)/Phosphotyrosine-binding domain (PTB)"/>
    <property type="match status" value="1"/>
</dbReference>
<dbReference type="PANTHER" id="PTHR22902">
    <property type="entry name" value="SESQUIPEDALIAN"/>
    <property type="match status" value="1"/>
</dbReference>
<dbReference type="InterPro" id="IPR011993">
    <property type="entry name" value="PH-like_dom_sf"/>
</dbReference>